<evidence type="ECO:0000313" key="2">
    <source>
        <dbReference type="Proteomes" id="UP000635565"/>
    </source>
</evidence>
<dbReference type="EMBL" id="BNJJ01000010">
    <property type="protein sequence ID" value="GHO85785.1"/>
    <property type="molecule type" value="Genomic_DNA"/>
</dbReference>
<keyword evidence="2" id="KW-1185">Reference proteome</keyword>
<reference evidence="1 2" key="1">
    <citation type="journal article" date="2021" name="Int. J. Syst. Evol. Microbiol.">
        <title>Reticulibacter mediterranei gen. nov., sp. nov., within the new family Reticulibacteraceae fam. nov., and Ktedonospora formicarum gen. nov., sp. nov., Ktedonobacter robiniae sp. nov., Dictyobacter formicarum sp. nov. and Dictyobacter arantiisoli sp. nov., belonging to the class Ktedonobacteria.</title>
        <authorList>
            <person name="Yabe S."/>
            <person name="Zheng Y."/>
            <person name="Wang C.M."/>
            <person name="Sakai Y."/>
            <person name="Abe K."/>
            <person name="Yokota A."/>
            <person name="Donadio S."/>
            <person name="Cavaletti L."/>
            <person name="Monciardini P."/>
        </authorList>
    </citation>
    <scope>NUCLEOTIDE SEQUENCE [LARGE SCALE GENOMIC DNA]</scope>
    <source>
        <strain evidence="1 2">SOSP1-9</strain>
    </source>
</reference>
<evidence type="ECO:0000313" key="1">
    <source>
        <dbReference type="EMBL" id="GHO85785.1"/>
    </source>
</evidence>
<proteinExistence type="predicted"/>
<comment type="caution">
    <text evidence="1">The sequence shown here is derived from an EMBL/GenBank/DDBJ whole genome shotgun (WGS) entry which is preliminary data.</text>
</comment>
<name>A0ABQ3VJ29_9CHLR</name>
<protein>
    <submittedName>
        <fullName evidence="1">Uncharacterized protein</fullName>
    </submittedName>
</protein>
<organism evidence="1 2">
    <name type="scientific">Dictyobacter formicarum</name>
    <dbReference type="NCBI Taxonomy" id="2778368"/>
    <lineage>
        <taxon>Bacteria</taxon>
        <taxon>Bacillati</taxon>
        <taxon>Chloroflexota</taxon>
        <taxon>Ktedonobacteria</taxon>
        <taxon>Ktedonobacterales</taxon>
        <taxon>Dictyobacteraceae</taxon>
        <taxon>Dictyobacter</taxon>
    </lineage>
</organism>
<sequence length="127" mass="13867">MPLDSRKQAHIQNLQARTLTGRQKTVVFVYQSGGSYSYQAINVIFRPQASIERQIPDRDGQLPRPVYDTLMLAPPGTSFTGLVMIADTATASAAAVQGAKKYQLIEAIPTGIAPGGSRVYAYLRRLQ</sequence>
<gene>
    <name evidence="1" type="ORF">KSZ_37910</name>
</gene>
<accession>A0ABQ3VJ29</accession>
<dbReference type="Proteomes" id="UP000635565">
    <property type="component" value="Unassembled WGS sequence"/>
</dbReference>